<accession>A0AAD7ZQB3</accession>
<dbReference type="Proteomes" id="UP001233999">
    <property type="component" value="Unassembled WGS sequence"/>
</dbReference>
<evidence type="ECO:0000313" key="2">
    <source>
        <dbReference type="Proteomes" id="UP001233999"/>
    </source>
</evidence>
<feature type="non-terminal residue" evidence="1">
    <location>
        <position position="1"/>
    </location>
</feature>
<name>A0AAD7ZQB3_DIPPU</name>
<gene>
    <name evidence="1" type="ORF">L9F63_021066</name>
</gene>
<reference evidence="1" key="1">
    <citation type="journal article" date="2023" name="IScience">
        <title>Live-bearing cockroach genome reveals convergent evolutionary mechanisms linked to viviparity in insects and beyond.</title>
        <authorList>
            <person name="Fouks B."/>
            <person name="Harrison M.C."/>
            <person name="Mikhailova A.A."/>
            <person name="Marchal E."/>
            <person name="English S."/>
            <person name="Carruthers M."/>
            <person name="Jennings E.C."/>
            <person name="Chiamaka E.L."/>
            <person name="Frigard R.A."/>
            <person name="Pippel M."/>
            <person name="Attardo G.M."/>
            <person name="Benoit J.B."/>
            <person name="Bornberg-Bauer E."/>
            <person name="Tobe S.S."/>
        </authorList>
    </citation>
    <scope>NUCLEOTIDE SEQUENCE</scope>
    <source>
        <strain evidence="1">Stay&amp;Tobe</strain>
    </source>
</reference>
<feature type="non-terminal residue" evidence="1">
    <location>
        <position position="89"/>
    </location>
</feature>
<dbReference type="AlphaFoldDB" id="A0AAD7ZQB3"/>
<protein>
    <submittedName>
        <fullName evidence="1">Uncharacterized protein</fullName>
    </submittedName>
</protein>
<comment type="caution">
    <text evidence="1">The sequence shown here is derived from an EMBL/GenBank/DDBJ whole genome shotgun (WGS) entry which is preliminary data.</text>
</comment>
<reference evidence="1" key="2">
    <citation type="submission" date="2023-05" db="EMBL/GenBank/DDBJ databases">
        <authorList>
            <person name="Fouks B."/>
        </authorList>
    </citation>
    <scope>NUCLEOTIDE SEQUENCE</scope>
    <source>
        <strain evidence="1">Stay&amp;Tobe</strain>
        <tissue evidence="1">Testes</tissue>
    </source>
</reference>
<sequence>GNEPPASKSTSNGNKYDEMNMGAYKLNKKTTDVPTNRIVKEWIKTTSLPSPSARIQAFLAVQIILESEKSLENKIYLLRSFRTSVPSSA</sequence>
<organism evidence="1 2">
    <name type="scientific">Diploptera punctata</name>
    <name type="common">Pacific beetle cockroach</name>
    <dbReference type="NCBI Taxonomy" id="6984"/>
    <lineage>
        <taxon>Eukaryota</taxon>
        <taxon>Metazoa</taxon>
        <taxon>Ecdysozoa</taxon>
        <taxon>Arthropoda</taxon>
        <taxon>Hexapoda</taxon>
        <taxon>Insecta</taxon>
        <taxon>Pterygota</taxon>
        <taxon>Neoptera</taxon>
        <taxon>Polyneoptera</taxon>
        <taxon>Dictyoptera</taxon>
        <taxon>Blattodea</taxon>
        <taxon>Blaberoidea</taxon>
        <taxon>Blaberidae</taxon>
        <taxon>Diplopterinae</taxon>
        <taxon>Diploptera</taxon>
    </lineage>
</organism>
<proteinExistence type="predicted"/>
<keyword evidence="2" id="KW-1185">Reference proteome</keyword>
<evidence type="ECO:0000313" key="1">
    <source>
        <dbReference type="EMBL" id="KAJ9584596.1"/>
    </source>
</evidence>
<dbReference type="EMBL" id="JASPKZ010007388">
    <property type="protein sequence ID" value="KAJ9584596.1"/>
    <property type="molecule type" value="Genomic_DNA"/>
</dbReference>